<feature type="transmembrane region" description="Helical" evidence="1">
    <location>
        <begin position="62"/>
        <end position="79"/>
    </location>
</feature>
<gene>
    <name evidence="2" type="ORF">BTO20_09695</name>
</gene>
<dbReference type="EMBL" id="CP020809">
    <property type="protein sequence ID" value="ART73524.1"/>
    <property type="molecule type" value="Genomic_DNA"/>
</dbReference>
<name>A0A1Y0CEN6_9MYCO</name>
<feature type="transmembrane region" description="Helical" evidence="1">
    <location>
        <begin position="161"/>
        <end position="179"/>
    </location>
</feature>
<dbReference type="AlphaFoldDB" id="A0A1Y0CEN6"/>
<protein>
    <submittedName>
        <fullName evidence="2">Cadmium transporter</fullName>
    </submittedName>
</protein>
<proteinExistence type="predicted"/>
<feature type="transmembrane region" description="Helical" evidence="1">
    <location>
        <begin position="35"/>
        <end position="55"/>
    </location>
</feature>
<dbReference type="Proteomes" id="UP000195331">
    <property type="component" value="Chromosome"/>
</dbReference>
<dbReference type="InterPro" id="IPR004676">
    <property type="entry name" value="Cd-R_transporter"/>
</dbReference>
<feature type="transmembrane region" description="Helical" evidence="1">
    <location>
        <begin position="127"/>
        <end position="149"/>
    </location>
</feature>
<reference evidence="2 3" key="1">
    <citation type="submission" date="2017-04" db="EMBL/GenBank/DDBJ databases">
        <title>Whole Genome Sequence of 1,4-Dioxane Degrading Bacterium Mycobacterium dioxanotrophicus PH-06.</title>
        <authorList>
            <person name="He Y."/>
        </authorList>
    </citation>
    <scope>NUCLEOTIDE SEQUENCE [LARGE SCALE GENOMIC DNA]</scope>
    <source>
        <strain evidence="2 3">PH-06</strain>
    </source>
</reference>
<keyword evidence="3" id="KW-1185">Reference proteome</keyword>
<sequence>MFAVTNVDDMVMLTVFFGRAAGRRSAVWRVVAGQYLGFGAIVAVSVLGALGATLLPDGAVPYLGLLPVALGIRAGWLAWRSRHDRDQDVDRDDGAGVVHVAVVTFANGGDNIGVYVPVFAVAGIGSMVGYVAVFLVGVAIWCAAGCYLAGRPAIATAMSRWGHIILPVVLIGIGLWILFEGNAFGL</sequence>
<dbReference type="Pfam" id="PF03596">
    <property type="entry name" value="Cad"/>
    <property type="match status" value="1"/>
</dbReference>
<keyword evidence="1" id="KW-0812">Transmembrane</keyword>
<evidence type="ECO:0000313" key="2">
    <source>
        <dbReference type="EMBL" id="ART73524.1"/>
    </source>
</evidence>
<dbReference type="OrthoDB" id="7995400at2"/>
<dbReference type="RefSeq" id="WP_087081876.1">
    <property type="nucleotide sequence ID" value="NZ_CP020809.1"/>
</dbReference>
<dbReference type="KEGG" id="mdx:BTO20_09695"/>
<evidence type="ECO:0000256" key="1">
    <source>
        <dbReference type="SAM" id="Phobius"/>
    </source>
</evidence>
<keyword evidence="1" id="KW-1133">Transmembrane helix</keyword>
<evidence type="ECO:0000313" key="3">
    <source>
        <dbReference type="Proteomes" id="UP000195331"/>
    </source>
</evidence>
<accession>A0A1Y0CEN6</accession>
<keyword evidence="1" id="KW-0472">Membrane</keyword>
<organism evidence="2 3">
    <name type="scientific">Mycobacterium dioxanotrophicus</name>
    <dbReference type="NCBI Taxonomy" id="482462"/>
    <lineage>
        <taxon>Bacteria</taxon>
        <taxon>Bacillati</taxon>
        <taxon>Actinomycetota</taxon>
        <taxon>Actinomycetes</taxon>
        <taxon>Mycobacteriales</taxon>
        <taxon>Mycobacteriaceae</taxon>
        <taxon>Mycobacterium</taxon>
    </lineage>
</organism>